<dbReference type="Pfam" id="PF20700">
    <property type="entry name" value="Mutator"/>
    <property type="match status" value="1"/>
</dbReference>
<feature type="non-terminal residue" evidence="2">
    <location>
        <position position="509"/>
    </location>
</feature>
<proteinExistence type="predicted"/>
<keyword evidence="3" id="KW-1185">Reference proteome</keyword>
<evidence type="ECO:0000259" key="1">
    <source>
        <dbReference type="Pfam" id="PF20700"/>
    </source>
</evidence>
<dbReference type="AlphaFoldDB" id="A0A6G0VPZ9"/>
<evidence type="ECO:0000313" key="2">
    <source>
        <dbReference type="EMBL" id="KAF0701779.1"/>
    </source>
</evidence>
<name>A0A6G0VPZ9_APHCR</name>
<feature type="domain" description="Mutator-like transposase" evidence="1">
    <location>
        <begin position="11"/>
        <end position="347"/>
    </location>
</feature>
<reference evidence="2 3" key="1">
    <citation type="submission" date="2019-08" db="EMBL/GenBank/DDBJ databases">
        <title>Whole genome of Aphis craccivora.</title>
        <authorList>
            <person name="Voronova N.V."/>
            <person name="Shulinski R.S."/>
            <person name="Bandarenka Y.V."/>
            <person name="Zhorov D.G."/>
            <person name="Warner D."/>
        </authorList>
    </citation>
    <scope>NUCLEOTIDE SEQUENCE [LARGE SCALE GENOMIC DNA]</scope>
    <source>
        <strain evidence="2">180601</strain>
        <tissue evidence="2">Whole Body</tissue>
    </source>
</reference>
<dbReference type="Proteomes" id="UP000478052">
    <property type="component" value="Unassembled WGS sequence"/>
</dbReference>
<organism evidence="2 3">
    <name type="scientific">Aphis craccivora</name>
    <name type="common">Cowpea aphid</name>
    <dbReference type="NCBI Taxonomy" id="307492"/>
    <lineage>
        <taxon>Eukaryota</taxon>
        <taxon>Metazoa</taxon>
        <taxon>Ecdysozoa</taxon>
        <taxon>Arthropoda</taxon>
        <taxon>Hexapoda</taxon>
        <taxon>Insecta</taxon>
        <taxon>Pterygota</taxon>
        <taxon>Neoptera</taxon>
        <taxon>Paraneoptera</taxon>
        <taxon>Hemiptera</taxon>
        <taxon>Sternorrhyncha</taxon>
        <taxon>Aphidomorpha</taxon>
        <taxon>Aphidoidea</taxon>
        <taxon>Aphididae</taxon>
        <taxon>Aphidini</taxon>
        <taxon>Aphis</taxon>
        <taxon>Aphis</taxon>
    </lineage>
</organism>
<dbReference type="EMBL" id="VUJU01014580">
    <property type="protein sequence ID" value="KAF0701779.1"/>
    <property type="molecule type" value="Genomic_DNA"/>
</dbReference>
<comment type="caution">
    <text evidence="2">The sequence shown here is derived from an EMBL/GenBank/DDBJ whole genome shotgun (WGS) entry which is preliminary data.</text>
</comment>
<protein>
    <submittedName>
        <fullName evidence="2">YqaJ domain-containing protein</fullName>
    </submittedName>
</protein>
<dbReference type="InterPro" id="IPR049012">
    <property type="entry name" value="Mutator_transp_dom"/>
</dbReference>
<gene>
    <name evidence="2" type="ORF">FWK35_00036823</name>
</gene>
<accession>A0A6G0VPZ9</accession>
<dbReference type="OrthoDB" id="10069847at2759"/>
<sequence length="509" mass="57690">MLLNDNTEPLGRRLVDIGYYFNEIKKIKHEAFDCTFSNLKFEQEIRHGFHSTFIFKCEVCGLKEKIFTENPQNSKNLDVNIAYTTGVINTGQGFTQLQEISSVLNMPCMANTLYQKCHNKISDSMYEVALEEMKAAGVEEANYALEKGEGDELGRPCITVVADGSWSKRSYRTNYNALSGVATIIALKSGKSICSHTCYKNWSSTSTSMESDIIVEGFKKSITMHNLIYAKLIGDGDSSVTKKLHIAKPYGPNFKVVKIECTNHIMKNYINRLREMTTKRKSSEGNIVPGSLRQILKDRLRKLRCGVTMAIQYRMNQNYAHNEKVNLLKKDIMNGQYHVFGLHTNCTLHLLAHHSSSLIYGVNNNCVKGYNSLVAKFVGGKRINFSLRGSYQTRCSAAVISQNAGPLLIRNLHKKITNYSPGKFTKSFIDKKLRTINLRRKATVKRLFKSRSKVTKFSGPDKDYGDIDTELECDQLNLGPQEFENKKIEFLEKLKKTKDQILQIAKATI</sequence>
<evidence type="ECO:0000313" key="3">
    <source>
        <dbReference type="Proteomes" id="UP000478052"/>
    </source>
</evidence>